<keyword evidence="3" id="KW-0741">SOS mutagenesis</keyword>
<keyword evidence="8" id="KW-1185">Reference proteome</keyword>
<dbReference type="RefSeq" id="WP_238804880.1">
    <property type="nucleotide sequence ID" value="NZ_CAKLPY010000001.1"/>
</dbReference>
<dbReference type="Pfam" id="PF13438">
    <property type="entry name" value="DUF4113"/>
    <property type="match status" value="1"/>
</dbReference>
<evidence type="ECO:0000259" key="6">
    <source>
        <dbReference type="PROSITE" id="PS50173"/>
    </source>
</evidence>
<dbReference type="Proteomes" id="UP000837932">
    <property type="component" value="Unassembled WGS sequence"/>
</dbReference>
<evidence type="ECO:0000256" key="2">
    <source>
        <dbReference type="ARBA" id="ARBA00022763"/>
    </source>
</evidence>
<dbReference type="PROSITE" id="PS50173">
    <property type="entry name" value="UMUC"/>
    <property type="match status" value="1"/>
</dbReference>
<dbReference type="InterPro" id="IPR043128">
    <property type="entry name" value="Rev_trsase/Diguanyl_cyclase"/>
</dbReference>
<dbReference type="SUPFAM" id="SSF56672">
    <property type="entry name" value="DNA/RNA polymerases"/>
    <property type="match status" value="1"/>
</dbReference>
<evidence type="ECO:0000313" key="7">
    <source>
        <dbReference type="EMBL" id="CAH0994794.1"/>
    </source>
</evidence>
<dbReference type="EMBL" id="CAKLPY010000001">
    <property type="protein sequence ID" value="CAH0994794.1"/>
    <property type="molecule type" value="Genomic_DNA"/>
</dbReference>
<dbReference type="InterPro" id="IPR017961">
    <property type="entry name" value="DNA_pol_Y-fam_little_finger"/>
</dbReference>
<evidence type="ECO:0000313" key="8">
    <source>
        <dbReference type="Proteomes" id="UP000837932"/>
    </source>
</evidence>
<dbReference type="Gene3D" id="3.30.70.270">
    <property type="match status" value="1"/>
</dbReference>
<protein>
    <submittedName>
        <fullName evidence="7">Protein UmuC</fullName>
    </submittedName>
</protein>
<organism evidence="7 8">
    <name type="scientific">Emticicia aquatica</name>
    <dbReference type="NCBI Taxonomy" id="1681835"/>
    <lineage>
        <taxon>Bacteria</taxon>
        <taxon>Pseudomonadati</taxon>
        <taxon>Bacteroidota</taxon>
        <taxon>Cytophagia</taxon>
        <taxon>Cytophagales</taxon>
        <taxon>Leadbetterellaceae</taxon>
        <taxon>Emticicia</taxon>
    </lineage>
</organism>
<name>A0ABM9AMS5_9BACT</name>
<dbReference type="InterPro" id="IPR043502">
    <property type="entry name" value="DNA/RNA_pol_sf"/>
</dbReference>
<gene>
    <name evidence="7" type="primary">umuC</name>
    <name evidence="7" type="ORF">EMA8858_00906</name>
</gene>
<keyword evidence="4" id="KW-0234">DNA repair</keyword>
<dbReference type="InterPro" id="IPR050116">
    <property type="entry name" value="DNA_polymerase-Y"/>
</dbReference>
<evidence type="ECO:0000256" key="1">
    <source>
        <dbReference type="ARBA" id="ARBA00010945"/>
    </source>
</evidence>
<dbReference type="PANTHER" id="PTHR11076">
    <property type="entry name" value="DNA REPAIR POLYMERASE UMUC / TRANSFERASE FAMILY MEMBER"/>
    <property type="match status" value="1"/>
</dbReference>
<evidence type="ECO:0000256" key="4">
    <source>
        <dbReference type="ARBA" id="ARBA00023204"/>
    </source>
</evidence>
<feature type="domain" description="UmuC" evidence="6">
    <location>
        <begin position="2"/>
        <end position="186"/>
    </location>
</feature>
<comment type="similarity">
    <text evidence="1">Belongs to the DNA polymerase type-Y family.</text>
</comment>
<dbReference type="CDD" id="cd01700">
    <property type="entry name" value="PolY_Pol_V_umuC"/>
    <property type="match status" value="1"/>
</dbReference>
<dbReference type="InterPro" id="IPR025188">
    <property type="entry name" value="DUF4113"/>
</dbReference>
<evidence type="ECO:0000256" key="3">
    <source>
        <dbReference type="ARBA" id="ARBA00023199"/>
    </source>
</evidence>
<evidence type="ECO:0000256" key="5">
    <source>
        <dbReference type="ARBA" id="ARBA00023236"/>
    </source>
</evidence>
<dbReference type="Gene3D" id="3.40.1170.60">
    <property type="match status" value="1"/>
</dbReference>
<keyword evidence="5" id="KW-0742">SOS response</keyword>
<dbReference type="InterPro" id="IPR001126">
    <property type="entry name" value="UmuC"/>
</dbReference>
<dbReference type="Pfam" id="PF11799">
    <property type="entry name" value="IMS_C"/>
    <property type="match status" value="1"/>
</dbReference>
<reference evidence="7" key="1">
    <citation type="submission" date="2021-12" db="EMBL/GenBank/DDBJ databases">
        <authorList>
            <person name="Rodrigo-Torres L."/>
            <person name="Arahal R. D."/>
            <person name="Lucena T."/>
        </authorList>
    </citation>
    <scope>NUCLEOTIDE SEQUENCE</scope>
    <source>
        <strain evidence="7">CECT 8858</strain>
    </source>
</reference>
<dbReference type="Pfam" id="PF00817">
    <property type="entry name" value="IMS"/>
    <property type="match status" value="1"/>
</dbReference>
<sequence length="421" mass="47900">MFALVDCNNFYASCERVFNPALNGKPVVILSNNDGCVIARSNEAKAIGIPMGAVAFTIKEIVKKFDVKIFSSNYTLYGDMTNRVMMELGKFAPEMEIYSIDEAFLNFKGFDYENLQFYSEKIRKTVSQNTGIPISLGVAPTKTLAKMANLIAKKNTSMKGVYLIDSPEKIEDALLKTKIENVWGIGRRYAKLLNTNKIYTAKDFTLTNDIWIQKHLKVVGIRIKQELLGNPCIALEMIRDKQNILNSRSFGKMVSTFPILEEAVANFASSCAYKLRRQKSCAKVLMVFITTNPFIQTDPQYAKSCVVQLPIATNSSIEILKYAQIALKKIYKEGYRYKKAGVLVNEIVPENQIQTGLFEEFDAQKHKKVMKAMDKMNLTFGRGKVKIALQGTERKWKMQQERLSQNFTTRWDEILEIHCIK</sequence>
<comment type="caution">
    <text evidence="7">The sequence shown here is derived from an EMBL/GenBank/DDBJ whole genome shotgun (WGS) entry which is preliminary data.</text>
</comment>
<accession>A0ABM9AMS5</accession>
<proteinExistence type="inferred from homology"/>
<keyword evidence="2" id="KW-0227">DNA damage</keyword>
<dbReference type="PANTHER" id="PTHR11076:SF34">
    <property type="entry name" value="PROTEIN UMUC"/>
    <property type="match status" value="1"/>
</dbReference>